<comment type="caution">
    <text evidence="1">The sequence shown here is derived from an EMBL/GenBank/DDBJ whole genome shotgun (WGS) entry which is preliminary data.</text>
</comment>
<proteinExistence type="predicted"/>
<gene>
    <name evidence="1" type="ORF">NM208_g379</name>
</gene>
<evidence type="ECO:0000313" key="1">
    <source>
        <dbReference type="EMBL" id="KAJ3549676.1"/>
    </source>
</evidence>
<dbReference type="Proteomes" id="UP001148629">
    <property type="component" value="Unassembled WGS sequence"/>
</dbReference>
<organism evidence="1 2">
    <name type="scientific">Fusarium decemcellulare</name>
    <dbReference type="NCBI Taxonomy" id="57161"/>
    <lineage>
        <taxon>Eukaryota</taxon>
        <taxon>Fungi</taxon>
        <taxon>Dikarya</taxon>
        <taxon>Ascomycota</taxon>
        <taxon>Pezizomycotina</taxon>
        <taxon>Sordariomycetes</taxon>
        <taxon>Hypocreomycetidae</taxon>
        <taxon>Hypocreales</taxon>
        <taxon>Nectriaceae</taxon>
        <taxon>Fusarium</taxon>
        <taxon>Fusarium decemcellulare species complex</taxon>
    </lineage>
</organism>
<dbReference type="EMBL" id="JANRMS010000017">
    <property type="protein sequence ID" value="KAJ3549676.1"/>
    <property type="molecule type" value="Genomic_DNA"/>
</dbReference>
<keyword evidence="2" id="KW-1185">Reference proteome</keyword>
<evidence type="ECO:0000313" key="2">
    <source>
        <dbReference type="Proteomes" id="UP001148629"/>
    </source>
</evidence>
<protein>
    <submittedName>
        <fullName evidence="1">Uncharacterized protein</fullName>
    </submittedName>
</protein>
<sequence>MAPTEVHLITSNANKLADIKSILAPAGISVRNQAIDLPEIQGSIEDISIAKCRRAAEIIGGPVIIDDTALCFNALNGLPGPYIKSFLEALGPEKLHLLLEGFSDKSAQAVATIGYSEGPGYEPILFQGRISGRIVSARGLLKYGWQACFEVEEGNQTLAEMSDDEKHKISHLGKALQKLVEWLRMDSNPGEKTPNALSCESFVLP</sequence>
<name>A0ACC1T026_9HYPO</name>
<accession>A0ACC1T026</accession>
<reference evidence="1" key="1">
    <citation type="submission" date="2022-08" db="EMBL/GenBank/DDBJ databases">
        <title>Genome Sequence of Fusarium decemcellulare.</title>
        <authorList>
            <person name="Buettner E."/>
        </authorList>
    </citation>
    <scope>NUCLEOTIDE SEQUENCE</scope>
    <source>
        <strain evidence="1">Babe19</strain>
    </source>
</reference>